<dbReference type="PRINTS" id="PR00081">
    <property type="entry name" value="GDHRDH"/>
</dbReference>
<proteinExistence type="inferred from homology"/>
<dbReference type="Proteomes" id="UP001612915">
    <property type="component" value="Unassembled WGS sequence"/>
</dbReference>
<dbReference type="EC" id="1.-.-.-" evidence="4"/>
<dbReference type="PRINTS" id="PR00080">
    <property type="entry name" value="SDRFAMILY"/>
</dbReference>
<evidence type="ECO:0000256" key="1">
    <source>
        <dbReference type="ARBA" id="ARBA00006484"/>
    </source>
</evidence>
<name>A0ABW8AHC8_9ACTN</name>
<dbReference type="RefSeq" id="WP_398274201.1">
    <property type="nucleotide sequence ID" value="NZ_JBITLV010000001.1"/>
</dbReference>
<comment type="similarity">
    <text evidence="1 3">Belongs to the short-chain dehydrogenases/reductases (SDR) family.</text>
</comment>
<reference evidence="4 5" key="1">
    <citation type="submission" date="2024-10" db="EMBL/GenBank/DDBJ databases">
        <title>The Natural Products Discovery Center: Release of the First 8490 Sequenced Strains for Exploring Actinobacteria Biosynthetic Diversity.</title>
        <authorList>
            <person name="Kalkreuter E."/>
            <person name="Kautsar S.A."/>
            <person name="Yang D."/>
            <person name="Bader C.D."/>
            <person name="Teijaro C.N."/>
            <person name="Fluegel L."/>
            <person name="Davis C.M."/>
            <person name="Simpson J.R."/>
            <person name="Lauterbach L."/>
            <person name="Steele A.D."/>
            <person name="Gui C."/>
            <person name="Meng S."/>
            <person name="Li G."/>
            <person name="Viehrig K."/>
            <person name="Ye F."/>
            <person name="Su P."/>
            <person name="Kiefer A.F."/>
            <person name="Nichols A."/>
            <person name="Cepeda A.J."/>
            <person name="Yan W."/>
            <person name="Fan B."/>
            <person name="Jiang Y."/>
            <person name="Adhikari A."/>
            <person name="Zheng C.-J."/>
            <person name="Schuster L."/>
            <person name="Cowan T.M."/>
            <person name="Smanski M.J."/>
            <person name="Chevrette M.G."/>
            <person name="De Carvalho L.P.S."/>
            <person name="Shen B."/>
        </authorList>
    </citation>
    <scope>NUCLEOTIDE SEQUENCE [LARGE SCALE GENOMIC DNA]</scope>
    <source>
        <strain evidence="4 5">NPDC049639</strain>
    </source>
</reference>
<keyword evidence="5" id="KW-1185">Reference proteome</keyword>
<dbReference type="SUPFAM" id="SSF51735">
    <property type="entry name" value="NAD(P)-binding Rossmann-fold domains"/>
    <property type="match status" value="1"/>
</dbReference>
<dbReference type="CDD" id="cd05233">
    <property type="entry name" value="SDR_c"/>
    <property type="match status" value="1"/>
</dbReference>
<dbReference type="Gene3D" id="3.40.50.720">
    <property type="entry name" value="NAD(P)-binding Rossmann-like Domain"/>
    <property type="match status" value="1"/>
</dbReference>
<evidence type="ECO:0000313" key="4">
    <source>
        <dbReference type="EMBL" id="MFI7585762.1"/>
    </source>
</evidence>
<evidence type="ECO:0000313" key="5">
    <source>
        <dbReference type="Proteomes" id="UP001612915"/>
    </source>
</evidence>
<dbReference type="GO" id="GO:0016491">
    <property type="term" value="F:oxidoreductase activity"/>
    <property type="evidence" value="ECO:0007669"/>
    <property type="project" value="UniProtKB-KW"/>
</dbReference>
<organism evidence="4 5">
    <name type="scientific">Spongisporangium articulatum</name>
    <dbReference type="NCBI Taxonomy" id="3362603"/>
    <lineage>
        <taxon>Bacteria</taxon>
        <taxon>Bacillati</taxon>
        <taxon>Actinomycetota</taxon>
        <taxon>Actinomycetes</taxon>
        <taxon>Kineosporiales</taxon>
        <taxon>Kineosporiaceae</taxon>
        <taxon>Spongisporangium</taxon>
    </lineage>
</organism>
<protein>
    <submittedName>
        <fullName evidence="4">SDR family NAD(P)-dependent oxidoreductase</fullName>
        <ecNumber evidence="4">1.-.-.-</ecNumber>
    </submittedName>
</protein>
<gene>
    <name evidence="4" type="ORF">ACIB24_01660</name>
</gene>
<dbReference type="PANTHER" id="PTHR44196:SF1">
    <property type="entry name" value="DEHYDROGENASE_REDUCTASE SDR FAMILY MEMBER 7B"/>
    <property type="match status" value="1"/>
</dbReference>
<comment type="caution">
    <text evidence="4">The sequence shown here is derived from an EMBL/GenBank/DDBJ whole genome shotgun (WGS) entry which is preliminary data.</text>
</comment>
<dbReference type="InterPro" id="IPR020904">
    <property type="entry name" value="Sc_DH/Rdtase_CS"/>
</dbReference>
<accession>A0ABW8AHC8</accession>
<keyword evidence="2 4" id="KW-0560">Oxidoreductase</keyword>
<dbReference type="PANTHER" id="PTHR44196">
    <property type="entry name" value="DEHYDROGENASE/REDUCTASE SDR FAMILY MEMBER 7B"/>
    <property type="match status" value="1"/>
</dbReference>
<dbReference type="PROSITE" id="PS00061">
    <property type="entry name" value="ADH_SHORT"/>
    <property type="match status" value="1"/>
</dbReference>
<dbReference type="InterPro" id="IPR036291">
    <property type="entry name" value="NAD(P)-bd_dom_sf"/>
</dbReference>
<evidence type="ECO:0000256" key="3">
    <source>
        <dbReference type="RuleBase" id="RU000363"/>
    </source>
</evidence>
<dbReference type="Pfam" id="PF00106">
    <property type="entry name" value="adh_short"/>
    <property type="match status" value="1"/>
</dbReference>
<dbReference type="EMBL" id="JBITLV010000001">
    <property type="protein sequence ID" value="MFI7585762.1"/>
    <property type="molecule type" value="Genomic_DNA"/>
</dbReference>
<evidence type="ECO:0000256" key="2">
    <source>
        <dbReference type="ARBA" id="ARBA00023002"/>
    </source>
</evidence>
<sequence length="284" mass="29692">MGSFQGKVAVVTGAGSGIGRALALGLADRGARLALSDVDDSGLAATVEAARAQRAEVHSAHLDVGDRVAFEAYAEAVAGHYGVVHQIYNNAGISGSGSSILEATLADYDRLLAVNLWGVLHGTKIFLPHLIASGDGHVVNISSLNGFMAQPMLGEYVTAKFAVRGFTETLAAELAVSGAPVRATVVHPGGVHTNIATAALEAREARGGTVTDADRARVRMYNEKLLVMPPEKAAAIILDGVAAGRPRVLVGRDAKAVDLLVRTLPRFYPRLVARVTRRMLSRTG</sequence>
<dbReference type="InterPro" id="IPR002347">
    <property type="entry name" value="SDR_fam"/>
</dbReference>